<keyword evidence="3" id="KW-1003">Cell membrane</keyword>
<dbReference type="InterPro" id="IPR035906">
    <property type="entry name" value="MetI-like_sf"/>
</dbReference>
<evidence type="ECO:0000256" key="6">
    <source>
        <dbReference type="ARBA" id="ARBA00023136"/>
    </source>
</evidence>
<evidence type="ECO:0000256" key="5">
    <source>
        <dbReference type="ARBA" id="ARBA00022989"/>
    </source>
</evidence>
<keyword evidence="2 7" id="KW-0813">Transport</keyword>
<feature type="region of interest" description="Disordered" evidence="8">
    <location>
        <begin position="1"/>
        <end position="28"/>
    </location>
</feature>
<evidence type="ECO:0000259" key="9">
    <source>
        <dbReference type="PROSITE" id="PS50928"/>
    </source>
</evidence>
<dbReference type="Gene3D" id="1.10.3720.10">
    <property type="entry name" value="MetI-like"/>
    <property type="match status" value="1"/>
</dbReference>
<dbReference type="PANTHER" id="PTHR43005">
    <property type="entry name" value="BLR7065 PROTEIN"/>
    <property type="match status" value="1"/>
</dbReference>
<dbReference type="EMBL" id="CP059572">
    <property type="protein sequence ID" value="QXJ20193.1"/>
    <property type="molecule type" value="Genomic_DNA"/>
</dbReference>
<feature type="compositionally biased region" description="Basic residues" evidence="8">
    <location>
        <begin position="14"/>
        <end position="24"/>
    </location>
</feature>
<dbReference type="RefSeq" id="WP_231333250.1">
    <property type="nucleotide sequence ID" value="NZ_CP059572.1"/>
</dbReference>
<feature type="transmembrane region" description="Helical" evidence="7">
    <location>
        <begin position="138"/>
        <end position="161"/>
    </location>
</feature>
<dbReference type="InterPro" id="IPR000515">
    <property type="entry name" value="MetI-like"/>
</dbReference>
<dbReference type="PROSITE" id="PS50928">
    <property type="entry name" value="ABC_TM1"/>
    <property type="match status" value="1"/>
</dbReference>
<feature type="transmembrane region" description="Helical" evidence="7">
    <location>
        <begin position="289"/>
        <end position="311"/>
    </location>
</feature>
<dbReference type="Proteomes" id="UP001049518">
    <property type="component" value="Chromosome"/>
</dbReference>
<feature type="domain" description="ABC transmembrane type-1" evidence="9">
    <location>
        <begin position="103"/>
        <end position="310"/>
    </location>
</feature>
<keyword evidence="4 7" id="KW-0812">Transmembrane</keyword>
<dbReference type="Pfam" id="PF00528">
    <property type="entry name" value="BPD_transp_1"/>
    <property type="match status" value="1"/>
</dbReference>
<evidence type="ECO:0000256" key="4">
    <source>
        <dbReference type="ARBA" id="ARBA00022692"/>
    </source>
</evidence>
<dbReference type="SUPFAM" id="SSF161098">
    <property type="entry name" value="MetI-like"/>
    <property type="match status" value="1"/>
</dbReference>
<reference evidence="10" key="1">
    <citation type="submission" date="2020-07" db="EMBL/GenBank/DDBJ databases">
        <authorList>
            <person name="Tarantini F.S."/>
            <person name="Hong K.W."/>
            <person name="Chan K.G."/>
        </authorList>
    </citation>
    <scope>NUCLEOTIDE SEQUENCE</scope>
    <source>
        <strain evidence="10">32-07</strain>
    </source>
</reference>
<keyword evidence="6 7" id="KW-0472">Membrane</keyword>
<gene>
    <name evidence="10" type="ORF">AGRA3207_000860</name>
</gene>
<accession>A0ABX8QNL7</accession>
<keyword evidence="5 7" id="KW-1133">Transmembrane helix</keyword>
<keyword evidence="11" id="KW-1185">Reference proteome</keyword>
<feature type="transmembrane region" description="Helical" evidence="7">
    <location>
        <begin position="173"/>
        <end position="195"/>
    </location>
</feature>
<dbReference type="PANTHER" id="PTHR43005:SF1">
    <property type="entry name" value="SPERMIDINE_PUTRESCINE TRANSPORT SYSTEM PERMEASE PROTEIN"/>
    <property type="match status" value="1"/>
</dbReference>
<evidence type="ECO:0000256" key="7">
    <source>
        <dbReference type="RuleBase" id="RU363032"/>
    </source>
</evidence>
<feature type="transmembrane region" description="Helical" evidence="7">
    <location>
        <begin position="41"/>
        <end position="65"/>
    </location>
</feature>
<comment type="similarity">
    <text evidence="7">Belongs to the binding-protein-dependent transport system permease family.</text>
</comment>
<sequence length="355" mass="37727">MAPPTSRPADPRPPGRRPPGRRRFGGGAAAEDAAGLGRGRAAAFVAPALVLIAVFLVFPALWTLYLGATDYRLTGVAASDPSFVGVDNYRRVLGDGRFHRSLWLTLQFVAGSAVLGQTLLGFAVAWVMRDRRGPLRRLVEGLVLLAWILPSSVIAFLWIALLDRDGGTLNALLGTPGTAWLLDHPMACIVVFNIWRGTAFSMMLYGAAIGNVPPSHLETARLAGASTLQTLRDAVFPQVRGHVLTSLLLVGLWTFNDFTPFLITAGGPDGRSEIMSVYVYRTALGDGRLGFGAAVSLVMLLINLAIALVYLRALRDREPARAGRSRGGRSRGGPTRGGPTRGGPTRGGRAGRAAA</sequence>
<proteinExistence type="inferred from homology"/>
<feature type="transmembrane region" description="Helical" evidence="7">
    <location>
        <begin position="102"/>
        <end position="126"/>
    </location>
</feature>
<dbReference type="CDD" id="cd06261">
    <property type="entry name" value="TM_PBP2"/>
    <property type="match status" value="1"/>
</dbReference>
<evidence type="ECO:0000256" key="3">
    <source>
        <dbReference type="ARBA" id="ARBA00022475"/>
    </source>
</evidence>
<protein>
    <submittedName>
        <fullName evidence="10">Sugar ABC transporter permease</fullName>
    </submittedName>
</protein>
<feature type="transmembrane region" description="Helical" evidence="7">
    <location>
        <begin position="239"/>
        <end position="255"/>
    </location>
</feature>
<name>A0ABX8QNL7_9ACTN</name>
<feature type="region of interest" description="Disordered" evidence="8">
    <location>
        <begin position="320"/>
        <end position="355"/>
    </location>
</feature>
<evidence type="ECO:0000256" key="2">
    <source>
        <dbReference type="ARBA" id="ARBA00022448"/>
    </source>
</evidence>
<comment type="subcellular location">
    <subcellularLocation>
        <location evidence="1 7">Cell membrane</location>
        <topology evidence="1 7">Multi-pass membrane protein</topology>
    </subcellularLocation>
</comment>
<organism evidence="10 11">
    <name type="scientific">Actinomadura graeca</name>
    <dbReference type="NCBI Taxonomy" id="2750812"/>
    <lineage>
        <taxon>Bacteria</taxon>
        <taxon>Bacillati</taxon>
        <taxon>Actinomycetota</taxon>
        <taxon>Actinomycetes</taxon>
        <taxon>Streptosporangiales</taxon>
        <taxon>Thermomonosporaceae</taxon>
        <taxon>Actinomadura</taxon>
    </lineage>
</organism>
<feature type="compositionally biased region" description="Gly residues" evidence="8">
    <location>
        <begin position="330"/>
        <end position="355"/>
    </location>
</feature>
<evidence type="ECO:0000313" key="11">
    <source>
        <dbReference type="Proteomes" id="UP001049518"/>
    </source>
</evidence>
<evidence type="ECO:0000313" key="10">
    <source>
        <dbReference type="EMBL" id="QXJ20193.1"/>
    </source>
</evidence>
<evidence type="ECO:0000256" key="8">
    <source>
        <dbReference type="SAM" id="MobiDB-lite"/>
    </source>
</evidence>
<evidence type="ECO:0000256" key="1">
    <source>
        <dbReference type="ARBA" id="ARBA00004651"/>
    </source>
</evidence>